<name>A0ABQ9IPC4_9NEOP</name>
<dbReference type="Proteomes" id="UP001159363">
    <property type="component" value="Chromosome 1"/>
</dbReference>
<comment type="caution">
    <text evidence="1">The sequence shown here is derived from an EMBL/GenBank/DDBJ whole genome shotgun (WGS) entry which is preliminary data.</text>
</comment>
<keyword evidence="2" id="KW-1185">Reference proteome</keyword>
<reference evidence="1 2" key="1">
    <citation type="submission" date="2023-02" db="EMBL/GenBank/DDBJ databases">
        <title>LHISI_Scaffold_Assembly.</title>
        <authorList>
            <person name="Stuart O.P."/>
            <person name="Cleave R."/>
            <person name="Magrath M.J.L."/>
            <person name="Mikheyev A.S."/>
        </authorList>
    </citation>
    <scope>NUCLEOTIDE SEQUENCE [LARGE SCALE GENOMIC DNA]</scope>
    <source>
        <strain evidence="1">Daus_M_001</strain>
        <tissue evidence="1">Leg muscle</tissue>
    </source>
</reference>
<dbReference type="EMBL" id="JARBHB010000001">
    <property type="protein sequence ID" value="KAJ8898561.1"/>
    <property type="molecule type" value="Genomic_DNA"/>
</dbReference>
<organism evidence="1 2">
    <name type="scientific">Dryococelus australis</name>
    <dbReference type="NCBI Taxonomy" id="614101"/>
    <lineage>
        <taxon>Eukaryota</taxon>
        <taxon>Metazoa</taxon>
        <taxon>Ecdysozoa</taxon>
        <taxon>Arthropoda</taxon>
        <taxon>Hexapoda</taxon>
        <taxon>Insecta</taxon>
        <taxon>Pterygota</taxon>
        <taxon>Neoptera</taxon>
        <taxon>Polyneoptera</taxon>
        <taxon>Phasmatodea</taxon>
        <taxon>Verophasmatodea</taxon>
        <taxon>Anareolatae</taxon>
        <taxon>Phasmatidae</taxon>
        <taxon>Eurycanthinae</taxon>
        <taxon>Dryococelus</taxon>
    </lineage>
</organism>
<dbReference type="PANTHER" id="PTHR47326:SF1">
    <property type="entry name" value="HTH PSQ-TYPE DOMAIN-CONTAINING PROTEIN"/>
    <property type="match status" value="1"/>
</dbReference>
<evidence type="ECO:0000313" key="2">
    <source>
        <dbReference type="Proteomes" id="UP001159363"/>
    </source>
</evidence>
<accession>A0ABQ9IPC4</accession>
<dbReference type="PANTHER" id="PTHR47326">
    <property type="entry name" value="TRANSPOSABLE ELEMENT TC3 TRANSPOSASE-LIKE PROTEIN"/>
    <property type="match status" value="1"/>
</dbReference>
<sequence>MAAVRTYQDGGESGTAVAEWFDCSPPTKSNLVWIPGGPLPDLHTWESGVFSGISRFPLPCIPAPLPYLNLPSSTSKTSFFLRATQISQLRDGKRSTRGCLEVRHVGGLCRLVVSGVLKKSTAPSLVLPPTPSGAPTCPWGPGTIWLHCSPLTKANQVRFPAGQSLKRVSSGIFRFAGPCIPALRHTHLASHPPIGSQELHRAVLEAGWLDESHPCNGVVNKGASWRQLTSTSSSLAARLQRGFGGASCCDILTLRPATASPPGHSIVRSSIRCLHCTGISCDTSAVGGEPGTLPAGLDRRHVSITSLEVRVVSRPILRATGLAVLAARLPTSTTWRVLPQQRYDITSRYHVGCPAHFSRRAQLVTDMLFPRRWIRRMDPVVWPPRSPDLATNGFLLWGRFKDIVY</sequence>
<evidence type="ECO:0000313" key="1">
    <source>
        <dbReference type="EMBL" id="KAJ8898561.1"/>
    </source>
</evidence>
<proteinExistence type="predicted"/>
<protein>
    <submittedName>
        <fullName evidence="1">Uncharacterized protein</fullName>
    </submittedName>
</protein>
<gene>
    <name evidence="1" type="ORF">PR048_003921</name>
</gene>